<dbReference type="Proteomes" id="UP001177670">
    <property type="component" value="Unassembled WGS sequence"/>
</dbReference>
<sequence length="103" mass="11887">MKKIQEEVKETTWKNAIATLVEKPRSNEPVFHNVQCGTRIVEDRRIFWSLDSTYTENVEAGTRLKTGPAGTRDLIDRKPIGTADISSLRTPIVSWKARIWFRE</sequence>
<organism evidence="1 2">
    <name type="scientific">Melipona bicolor</name>
    <dbReference type="NCBI Taxonomy" id="60889"/>
    <lineage>
        <taxon>Eukaryota</taxon>
        <taxon>Metazoa</taxon>
        <taxon>Ecdysozoa</taxon>
        <taxon>Arthropoda</taxon>
        <taxon>Hexapoda</taxon>
        <taxon>Insecta</taxon>
        <taxon>Pterygota</taxon>
        <taxon>Neoptera</taxon>
        <taxon>Endopterygota</taxon>
        <taxon>Hymenoptera</taxon>
        <taxon>Apocrita</taxon>
        <taxon>Aculeata</taxon>
        <taxon>Apoidea</taxon>
        <taxon>Anthophila</taxon>
        <taxon>Apidae</taxon>
        <taxon>Melipona</taxon>
    </lineage>
</organism>
<gene>
    <name evidence="1" type="ORF">K0M31_012750</name>
</gene>
<dbReference type="AlphaFoldDB" id="A0AA40FJZ6"/>
<protein>
    <submittedName>
        <fullName evidence="1">Uncharacterized protein</fullName>
    </submittedName>
</protein>
<accession>A0AA40FJZ6</accession>
<name>A0AA40FJZ6_9HYME</name>
<reference evidence="1" key="1">
    <citation type="submission" date="2021-10" db="EMBL/GenBank/DDBJ databases">
        <title>Melipona bicolor Genome sequencing and assembly.</title>
        <authorList>
            <person name="Araujo N.S."/>
            <person name="Arias M.C."/>
        </authorList>
    </citation>
    <scope>NUCLEOTIDE SEQUENCE</scope>
    <source>
        <strain evidence="1">USP_2M_L1-L4_2017</strain>
        <tissue evidence="1">Whole body</tissue>
    </source>
</reference>
<evidence type="ECO:0000313" key="2">
    <source>
        <dbReference type="Proteomes" id="UP001177670"/>
    </source>
</evidence>
<keyword evidence="2" id="KW-1185">Reference proteome</keyword>
<dbReference type="EMBL" id="JAHYIQ010000033">
    <property type="protein sequence ID" value="KAK1120020.1"/>
    <property type="molecule type" value="Genomic_DNA"/>
</dbReference>
<evidence type="ECO:0000313" key="1">
    <source>
        <dbReference type="EMBL" id="KAK1120020.1"/>
    </source>
</evidence>
<comment type="caution">
    <text evidence="1">The sequence shown here is derived from an EMBL/GenBank/DDBJ whole genome shotgun (WGS) entry which is preliminary data.</text>
</comment>
<proteinExistence type="predicted"/>